<protein>
    <recommendedName>
        <fullName evidence="12">MmpS family membrane protein</fullName>
    </recommendedName>
</protein>
<evidence type="ECO:0000256" key="6">
    <source>
        <dbReference type="ARBA" id="ARBA00023136"/>
    </source>
</evidence>
<comment type="similarity">
    <text evidence="2">Belongs to the MmpS family.</text>
</comment>
<evidence type="ECO:0000256" key="2">
    <source>
        <dbReference type="ARBA" id="ARBA00007531"/>
    </source>
</evidence>
<evidence type="ECO:0000256" key="4">
    <source>
        <dbReference type="ARBA" id="ARBA00022692"/>
    </source>
</evidence>
<dbReference type="Pfam" id="PF05423">
    <property type="entry name" value="Mycobact_memb"/>
    <property type="match status" value="1"/>
</dbReference>
<dbReference type="InterPro" id="IPR038468">
    <property type="entry name" value="MmpS_C"/>
</dbReference>
<keyword evidence="3" id="KW-1003">Cell membrane</keyword>
<dbReference type="EMBL" id="CP017839">
    <property type="protein sequence ID" value="APA97944.1"/>
    <property type="molecule type" value="Genomic_DNA"/>
</dbReference>
<evidence type="ECO:0000313" key="10">
    <source>
        <dbReference type="Proteomes" id="UP000037179"/>
    </source>
</evidence>
<comment type="subcellular location">
    <subcellularLocation>
        <location evidence="1">Cell membrane</location>
    </subcellularLocation>
</comment>
<sequence length="161" mass="17012">MTYQGVPAQGYPMQPPPPKKRKIWPWILGALLLFIVLPFAACTALVGKAAHDVDKESKRTVDIRYVVTGTGDGQYIKPSITYSTGDTGSGTSNTAQLPWSKDVTLTGLLKMATLTATAADADDATITCKIMQGDKVLVENTATGSLGMATCTTDLSKITGN</sequence>
<keyword evidence="10" id="KW-1185">Reference proteome</keyword>
<proteinExistence type="inferred from homology"/>
<dbReference type="Proteomes" id="UP000180166">
    <property type="component" value="Chromosome"/>
</dbReference>
<evidence type="ECO:0000256" key="3">
    <source>
        <dbReference type="ARBA" id="ARBA00022475"/>
    </source>
</evidence>
<dbReference type="Proteomes" id="UP000037179">
    <property type="component" value="Unassembled WGS sequence"/>
</dbReference>
<dbReference type="AlphaFoldDB" id="A0A0B8NLS6"/>
<name>A0A0B8NLS6_9NOCA</name>
<gene>
    <name evidence="8" type="ORF">NS506_03895</name>
    <name evidence="9" type="ORF">NSK11_contig00098-0001</name>
</gene>
<evidence type="ECO:0000313" key="11">
    <source>
        <dbReference type="Proteomes" id="UP000180166"/>
    </source>
</evidence>
<organism evidence="9 10">
    <name type="scientific">Nocardia seriolae</name>
    <dbReference type="NCBI Taxonomy" id="37332"/>
    <lineage>
        <taxon>Bacteria</taxon>
        <taxon>Bacillati</taxon>
        <taxon>Actinomycetota</taxon>
        <taxon>Actinomycetes</taxon>
        <taxon>Mycobacteriales</taxon>
        <taxon>Nocardiaceae</taxon>
        <taxon>Nocardia</taxon>
    </lineage>
</organism>
<reference evidence="9 10" key="2">
    <citation type="journal article" date="2016" name="Genome Announc.">
        <title>Draft Genome Sequence of Erythromycin- and Oxytetracycline-Sensitive Nocardia seriolae Strain U-1 (NBRC 110359).</title>
        <authorList>
            <person name="Imajoh M."/>
            <person name="Sukeda M."/>
            <person name="Shimizu M."/>
            <person name="Yamane J."/>
            <person name="Ohnishi K."/>
            <person name="Oshima S."/>
        </authorList>
    </citation>
    <scope>NUCLEOTIDE SEQUENCE [LARGE SCALE GENOMIC DNA]</scope>
    <source>
        <strain evidence="9 10">U-1</strain>
    </source>
</reference>
<dbReference type="InterPro" id="IPR008693">
    <property type="entry name" value="MmpS"/>
</dbReference>
<evidence type="ECO:0000313" key="8">
    <source>
        <dbReference type="EMBL" id="APA97944.1"/>
    </source>
</evidence>
<evidence type="ECO:0000256" key="7">
    <source>
        <dbReference type="SAM" id="Phobius"/>
    </source>
</evidence>
<reference evidence="10" key="1">
    <citation type="submission" date="2015-07" db="EMBL/GenBank/DDBJ databases">
        <title>Nocardia seriolae U-1 whole genome shotgun sequence.</title>
        <authorList>
            <person name="Imajoh M."/>
            <person name="Fukumoto Y."/>
            <person name="Sukeda M."/>
            <person name="Yamane J."/>
            <person name="Yamasaki K."/>
            <person name="Shimizu M."/>
            <person name="Ohnishi K."/>
            <person name="Oshima S."/>
        </authorList>
    </citation>
    <scope>NUCLEOTIDE SEQUENCE [LARGE SCALE GENOMIC DNA]</scope>
    <source>
        <strain evidence="10">U-1</strain>
    </source>
</reference>
<accession>A0A0B8NLS6</accession>
<keyword evidence="4 7" id="KW-0812">Transmembrane</keyword>
<evidence type="ECO:0000313" key="9">
    <source>
        <dbReference type="EMBL" id="GAP30905.1"/>
    </source>
</evidence>
<feature type="transmembrane region" description="Helical" evidence="7">
    <location>
        <begin position="23"/>
        <end position="46"/>
    </location>
</feature>
<dbReference type="KEGG" id="nsr:NS506_03895"/>
<keyword evidence="5 7" id="KW-1133">Transmembrane helix</keyword>
<dbReference type="EMBL" id="BBYQ01000098">
    <property type="protein sequence ID" value="GAP30905.1"/>
    <property type="molecule type" value="Genomic_DNA"/>
</dbReference>
<reference evidence="8 11" key="3">
    <citation type="submission" date="2016-10" db="EMBL/GenBank/DDBJ databases">
        <title>Genome sequence of Nocardia seriolae strain EM150506, isolated from Anguila japonica.</title>
        <authorList>
            <person name="Han H.-J."/>
        </authorList>
    </citation>
    <scope>NUCLEOTIDE SEQUENCE [LARGE SCALE GENOMIC DNA]</scope>
    <source>
        <strain evidence="8 11">EM150506</strain>
    </source>
</reference>
<keyword evidence="6 7" id="KW-0472">Membrane</keyword>
<evidence type="ECO:0000256" key="1">
    <source>
        <dbReference type="ARBA" id="ARBA00004236"/>
    </source>
</evidence>
<evidence type="ECO:0008006" key="12">
    <source>
        <dbReference type="Google" id="ProtNLM"/>
    </source>
</evidence>
<dbReference type="Gene3D" id="2.60.40.2880">
    <property type="entry name" value="MmpS1-5, C-terminal soluble domain"/>
    <property type="match status" value="1"/>
</dbReference>
<dbReference type="GO" id="GO:0005886">
    <property type="term" value="C:plasma membrane"/>
    <property type="evidence" value="ECO:0007669"/>
    <property type="project" value="UniProtKB-SubCell"/>
</dbReference>
<evidence type="ECO:0000256" key="5">
    <source>
        <dbReference type="ARBA" id="ARBA00022989"/>
    </source>
</evidence>
<dbReference type="RefSeq" id="WP_033089595.1">
    <property type="nucleotide sequence ID" value="NZ_CP073655.1"/>
</dbReference>